<dbReference type="InterPro" id="IPR050426">
    <property type="entry name" value="Glycosyltransferase_28"/>
</dbReference>
<dbReference type="InterPro" id="IPR035595">
    <property type="entry name" value="UDP_glycos_trans_CS"/>
</dbReference>
<dbReference type="GO" id="GO:0017000">
    <property type="term" value="P:antibiotic biosynthetic process"/>
    <property type="evidence" value="ECO:0007669"/>
    <property type="project" value="UniProtKB-ARBA"/>
</dbReference>
<evidence type="ECO:0000256" key="1">
    <source>
        <dbReference type="ARBA" id="ARBA00006962"/>
    </source>
</evidence>
<name>A0A9X3MWK2_9ACTN</name>
<evidence type="ECO:0000313" key="7">
    <source>
        <dbReference type="Proteomes" id="UP001149140"/>
    </source>
</evidence>
<dbReference type="Pfam" id="PF21036">
    <property type="entry name" value="EryCIII-like_N"/>
    <property type="match status" value="1"/>
</dbReference>
<dbReference type="EMBL" id="JAPDOD010000029">
    <property type="protein sequence ID" value="MDA0164029.1"/>
    <property type="molecule type" value="Genomic_DNA"/>
</dbReference>
<sequence>MRILFATTRGAGHVGPLVPFAHACVAAGHEVLVAAAPSTRPHVQRAGLKFSPLGEPDEATMAEIWTRVKAAPTGIEAGKIVFEEVFAGEFARSALPGLMALAGRWLPDVVVRETCEFASVLAAESIGVPDVHAACFLTVVNERWYDLARPMTKLRAEFGLAAPRRDRSREPYLTLAPRSLEHPDFPEFPGTHRFRAPATPSRPLPDWWDGSDEPLVYVSFGSSAAGNGFFPEVYRGALEALADLPVRVLLTVGTEVDPAALGTVPANAHVEAWVPQRAVMAHAAAMVGHGGSGSTLAAMAAGMPLALVPLFADQPDNAERVAALGAGLQLDGTARLGDAVTTLLQDPSYRTAARAVANDIAALPPVTAAVSLLADIAEQGLPLAA</sequence>
<protein>
    <submittedName>
        <fullName evidence="6">Glycosyltransferase</fullName>
    </submittedName>
</protein>
<dbReference type="GO" id="GO:0016758">
    <property type="term" value="F:hexosyltransferase activity"/>
    <property type="evidence" value="ECO:0007669"/>
    <property type="project" value="UniProtKB-ARBA"/>
</dbReference>
<evidence type="ECO:0000256" key="2">
    <source>
        <dbReference type="ARBA" id="ARBA00022676"/>
    </source>
</evidence>
<reference evidence="6" key="1">
    <citation type="submission" date="2022-10" db="EMBL/GenBank/DDBJ databases">
        <title>The WGS of Solirubrobacter ginsenosidimutans DSM 21036.</title>
        <authorList>
            <person name="Jiang Z."/>
        </authorList>
    </citation>
    <scope>NUCLEOTIDE SEQUENCE</scope>
    <source>
        <strain evidence="6">DSM 21036</strain>
    </source>
</reference>
<dbReference type="CDD" id="cd03784">
    <property type="entry name" value="GT1_Gtf-like"/>
    <property type="match status" value="1"/>
</dbReference>
<dbReference type="PANTHER" id="PTHR48050">
    <property type="entry name" value="STEROL 3-BETA-GLUCOSYLTRANSFERASE"/>
    <property type="match status" value="1"/>
</dbReference>
<evidence type="ECO:0000259" key="5">
    <source>
        <dbReference type="Pfam" id="PF21036"/>
    </source>
</evidence>
<dbReference type="Gene3D" id="3.40.50.2000">
    <property type="entry name" value="Glycogen Phosphorylase B"/>
    <property type="match status" value="2"/>
</dbReference>
<proteinExistence type="inferred from homology"/>
<evidence type="ECO:0000259" key="4">
    <source>
        <dbReference type="Pfam" id="PF06722"/>
    </source>
</evidence>
<feature type="domain" description="Erythromycin biosynthesis protein CIII-like N-terminal" evidence="5">
    <location>
        <begin position="23"/>
        <end position="134"/>
    </location>
</feature>
<keyword evidence="7" id="KW-1185">Reference proteome</keyword>
<keyword evidence="2" id="KW-0328">Glycosyltransferase</keyword>
<dbReference type="InterPro" id="IPR002213">
    <property type="entry name" value="UDP_glucos_trans"/>
</dbReference>
<evidence type="ECO:0000313" key="6">
    <source>
        <dbReference type="EMBL" id="MDA0164029.1"/>
    </source>
</evidence>
<keyword evidence="3" id="KW-0808">Transferase</keyword>
<dbReference type="AlphaFoldDB" id="A0A9X3MWK2"/>
<evidence type="ECO:0000256" key="3">
    <source>
        <dbReference type="ARBA" id="ARBA00022679"/>
    </source>
</evidence>
<dbReference type="RefSeq" id="WP_270043277.1">
    <property type="nucleotide sequence ID" value="NZ_JAPDOD010000029.1"/>
</dbReference>
<dbReference type="PANTHER" id="PTHR48050:SF13">
    <property type="entry name" value="STEROL 3-BETA-GLUCOSYLTRANSFERASE UGT80A2"/>
    <property type="match status" value="1"/>
</dbReference>
<organism evidence="6 7">
    <name type="scientific">Solirubrobacter ginsenosidimutans</name>
    <dbReference type="NCBI Taxonomy" id="490573"/>
    <lineage>
        <taxon>Bacteria</taxon>
        <taxon>Bacillati</taxon>
        <taxon>Actinomycetota</taxon>
        <taxon>Thermoleophilia</taxon>
        <taxon>Solirubrobacterales</taxon>
        <taxon>Solirubrobacteraceae</taxon>
        <taxon>Solirubrobacter</taxon>
    </lineage>
</organism>
<dbReference type="Proteomes" id="UP001149140">
    <property type="component" value="Unassembled WGS sequence"/>
</dbReference>
<dbReference type="FunFam" id="3.40.50.2000:FF:000072">
    <property type="entry name" value="Glycosyl transferase"/>
    <property type="match status" value="1"/>
</dbReference>
<dbReference type="InterPro" id="IPR048284">
    <property type="entry name" value="EryCIII-like_N"/>
</dbReference>
<comment type="similarity">
    <text evidence="1">Belongs to the glycosyltransferase 28 family.</text>
</comment>
<dbReference type="Pfam" id="PF06722">
    <property type="entry name" value="EryCIII-like_C"/>
    <property type="match status" value="1"/>
</dbReference>
<accession>A0A9X3MWK2</accession>
<comment type="caution">
    <text evidence="6">The sequence shown here is derived from an EMBL/GenBank/DDBJ whole genome shotgun (WGS) entry which is preliminary data.</text>
</comment>
<gene>
    <name evidence="6" type="ORF">OM076_27400</name>
</gene>
<dbReference type="SUPFAM" id="SSF53756">
    <property type="entry name" value="UDP-Glycosyltransferase/glycogen phosphorylase"/>
    <property type="match status" value="1"/>
</dbReference>
<dbReference type="InterPro" id="IPR010610">
    <property type="entry name" value="EryCIII-like_C"/>
</dbReference>
<feature type="domain" description="Erythromycin biosynthesis protein CIII-like C-terminal" evidence="4">
    <location>
        <begin position="238"/>
        <end position="370"/>
    </location>
</feature>
<dbReference type="PROSITE" id="PS00375">
    <property type="entry name" value="UDPGT"/>
    <property type="match status" value="1"/>
</dbReference>
<dbReference type="GO" id="GO:0008194">
    <property type="term" value="F:UDP-glycosyltransferase activity"/>
    <property type="evidence" value="ECO:0007669"/>
    <property type="project" value="InterPro"/>
</dbReference>